<dbReference type="AlphaFoldDB" id="A0A6G0XFQ6"/>
<evidence type="ECO:0000313" key="2">
    <source>
        <dbReference type="Proteomes" id="UP000481153"/>
    </source>
</evidence>
<dbReference type="Proteomes" id="UP000481153">
    <property type="component" value="Unassembled WGS sequence"/>
</dbReference>
<dbReference type="VEuPathDB" id="FungiDB:AeMF1_010974"/>
<organism evidence="1 2">
    <name type="scientific">Aphanomyces euteiches</name>
    <dbReference type="NCBI Taxonomy" id="100861"/>
    <lineage>
        <taxon>Eukaryota</taxon>
        <taxon>Sar</taxon>
        <taxon>Stramenopiles</taxon>
        <taxon>Oomycota</taxon>
        <taxon>Saprolegniomycetes</taxon>
        <taxon>Saprolegniales</taxon>
        <taxon>Verrucalvaceae</taxon>
        <taxon>Aphanomyces</taxon>
    </lineage>
</organism>
<dbReference type="EMBL" id="VJMJ01000067">
    <property type="protein sequence ID" value="KAF0739107.1"/>
    <property type="molecule type" value="Genomic_DNA"/>
</dbReference>
<dbReference type="CDD" id="cd22970">
    <property type="entry name" value="DD_NDKH5-like"/>
    <property type="match status" value="1"/>
</dbReference>
<name>A0A6G0XFQ6_9STRA</name>
<proteinExistence type="predicted"/>
<keyword evidence="2" id="KW-1185">Reference proteome</keyword>
<comment type="caution">
    <text evidence="1">The sequence shown here is derived from an EMBL/GenBank/DDBJ whole genome shotgun (WGS) entry which is preliminary data.</text>
</comment>
<evidence type="ECO:0000313" key="1">
    <source>
        <dbReference type="EMBL" id="KAF0739107.1"/>
    </source>
</evidence>
<gene>
    <name evidence="1" type="ORF">Ae201684_005286</name>
</gene>
<protein>
    <submittedName>
        <fullName evidence="1">Uncharacterized protein</fullName>
    </submittedName>
</protein>
<reference evidence="1 2" key="1">
    <citation type="submission" date="2019-07" db="EMBL/GenBank/DDBJ databases">
        <title>Genomics analysis of Aphanomyces spp. identifies a new class of oomycete effector associated with host adaptation.</title>
        <authorList>
            <person name="Gaulin E."/>
        </authorList>
    </citation>
    <scope>NUCLEOTIDE SEQUENCE [LARGE SCALE GENOMIC DNA]</scope>
    <source>
        <strain evidence="1 2">ATCC 201684</strain>
    </source>
</reference>
<accession>A0A6G0XFQ6</accession>
<sequence length="162" mass="17552">MAQLPGPVFQVNVHFEGNDHSISLYDAEPGGLVAIVVNTGTNAKYIRAFSTANLRATQVTKTKPDYYRLAESLYLAPAGGTHELQIHSSLRGMSQPEAIATAEAAHHYLTNASSGPEKFTQVLSRGLVMLCKDKPMGLQAVTRLGKWLVENNPNRPKVVLPA</sequence>